<evidence type="ECO:0000313" key="8">
    <source>
        <dbReference type="Proteomes" id="UP000289738"/>
    </source>
</evidence>
<name>A0A445ANR6_ARAHY</name>
<feature type="compositionally biased region" description="Pro residues" evidence="5">
    <location>
        <begin position="135"/>
        <end position="152"/>
    </location>
</feature>
<organism evidence="7 8">
    <name type="scientific">Arachis hypogaea</name>
    <name type="common">Peanut</name>
    <dbReference type="NCBI Taxonomy" id="3818"/>
    <lineage>
        <taxon>Eukaryota</taxon>
        <taxon>Viridiplantae</taxon>
        <taxon>Streptophyta</taxon>
        <taxon>Embryophyta</taxon>
        <taxon>Tracheophyta</taxon>
        <taxon>Spermatophyta</taxon>
        <taxon>Magnoliopsida</taxon>
        <taxon>eudicotyledons</taxon>
        <taxon>Gunneridae</taxon>
        <taxon>Pentapetalae</taxon>
        <taxon>rosids</taxon>
        <taxon>fabids</taxon>
        <taxon>Fabales</taxon>
        <taxon>Fabaceae</taxon>
        <taxon>Papilionoideae</taxon>
        <taxon>50 kb inversion clade</taxon>
        <taxon>dalbergioids sensu lato</taxon>
        <taxon>Dalbergieae</taxon>
        <taxon>Pterocarpus clade</taxon>
        <taxon>Arachis</taxon>
    </lineage>
</organism>
<feature type="compositionally biased region" description="Low complexity" evidence="5">
    <location>
        <begin position="188"/>
        <end position="206"/>
    </location>
</feature>
<dbReference type="STRING" id="3818.A0A445ANR6"/>
<keyword evidence="8" id="KW-1185">Reference proteome</keyword>
<feature type="domain" description="SWIM-type" evidence="6">
    <location>
        <begin position="384"/>
        <end position="425"/>
    </location>
</feature>
<feature type="compositionally biased region" description="Basic and acidic residues" evidence="5">
    <location>
        <begin position="212"/>
        <end position="221"/>
    </location>
</feature>
<dbReference type="PROSITE" id="PS50966">
    <property type="entry name" value="ZF_SWIM"/>
    <property type="match status" value="1"/>
</dbReference>
<dbReference type="PANTHER" id="PTHR31973">
    <property type="entry name" value="POLYPROTEIN, PUTATIVE-RELATED"/>
    <property type="match status" value="1"/>
</dbReference>
<dbReference type="SMART" id="SM00575">
    <property type="entry name" value="ZnF_PMZ"/>
    <property type="match status" value="1"/>
</dbReference>
<dbReference type="GO" id="GO:0008270">
    <property type="term" value="F:zinc ion binding"/>
    <property type="evidence" value="ECO:0007669"/>
    <property type="project" value="UniProtKB-KW"/>
</dbReference>
<evidence type="ECO:0000256" key="1">
    <source>
        <dbReference type="ARBA" id="ARBA00022723"/>
    </source>
</evidence>
<dbReference type="Pfam" id="PF26130">
    <property type="entry name" value="PB1-like"/>
    <property type="match status" value="1"/>
</dbReference>
<keyword evidence="1" id="KW-0479">Metal-binding</keyword>
<dbReference type="Proteomes" id="UP000289738">
    <property type="component" value="Chromosome B01"/>
</dbReference>
<keyword evidence="2 4" id="KW-0863">Zinc-finger</keyword>
<feature type="region of interest" description="Disordered" evidence="5">
    <location>
        <begin position="111"/>
        <end position="322"/>
    </location>
</feature>
<dbReference type="PANTHER" id="PTHR31973:SF187">
    <property type="entry name" value="MUTATOR TRANSPOSASE MUDRA PROTEIN"/>
    <property type="match status" value="1"/>
</dbReference>
<evidence type="ECO:0000256" key="2">
    <source>
        <dbReference type="ARBA" id="ARBA00022771"/>
    </source>
</evidence>
<dbReference type="InterPro" id="IPR007527">
    <property type="entry name" value="Znf_SWIM"/>
</dbReference>
<dbReference type="Pfam" id="PF04434">
    <property type="entry name" value="SWIM"/>
    <property type="match status" value="1"/>
</dbReference>
<reference evidence="7 8" key="1">
    <citation type="submission" date="2019-01" db="EMBL/GenBank/DDBJ databases">
        <title>Sequencing of cultivated peanut Arachis hypogaea provides insights into genome evolution and oil improvement.</title>
        <authorList>
            <person name="Chen X."/>
        </authorList>
    </citation>
    <scope>NUCLEOTIDE SEQUENCE [LARGE SCALE GENOMIC DNA]</scope>
    <source>
        <strain evidence="8">cv. Fuhuasheng</strain>
        <tissue evidence="7">Leaves</tissue>
    </source>
</reference>
<dbReference type="AlphaFoldDB" id="A0A445ANR6"/>
<feature type="compositionally biased region" description="Basic and acidic residues" evidence="5">
    <location>
        <begin position="290"/>
        <end position="306"/>
    </location>
</feature>
<evidence type="ECO:0000259" key="6">
    <source>
        <dbReference type="PROSITE" id="PS50966"/>
    </source>
</evidence>
<feature type="compositionally biased region" description="Polar residues" evidence="5">
    <location>
        <begin position="160"/>
        <end position="185"/>
    </location>
</feature>
<accession>A0A445ANR6</accession>
<protein>
    <recommendedName>
        <fullName evidence="6">SWIM-type domain-containing protein</fullName>
    </recommendedName>
</protein>
<gene>
    <name evidence="7" type="ORF">Ahy_B01g052125</name>
</gene>
<dbReference type="EMBL" id="SDMP01000011">
    <property type="protein sequence ID" value="RYR28024.1"/>
    <property type="molecule type" value="Genomic_DNA"/>
</dbReference>
<feature type="compositionally biased region" description="Polar residues" evidence="5">
    <location>
        <begin position="111"/>
        <end position="121"/>
    </location>
</feature>
<comment type="caution">
    <text evidence="7">The sequence shown here is derived from an EMBL/GenBank/DDBJ whole genome shotgun (WGS) entry which is preliminary data.</text>
</comment>
<feature type="compositionally biased region" description="Acidic residues" evidence="5">
    <location>
        <begin position="307"/>
        <end position="322"/>
    </location>
</feature>
<feature type="region of interest" description="Disordered" evidence="5">
    <location>
        <begin position="580"/>
        <end position="600"/>
    </location>
</feature>
<feature type="compositionally biased region" description="Low complexity" evidence="5">
    <location>
        <begin position="263"/>
        <end position="288"/>
    </location>
</feature>
<evidence type="ECO:0000256" key="5">
    <source>
        <dbReference type="SAM" id="MobiDB-lite"/>
    </source>
</evidence>
<evidence type="ECO:0000256" key="3">
    <source>
        <dbReference type="ARBA" id="ARBA00022833"/>
    </source>
</evidence>
<sequence>MTFVFHHGGKFKNDEGGSKIYEPDNTKGYYKELGYSEVDGCYWKVPEMSLEVGLRKLEVDADLLEMVKDCRRNHNSINIYFVHRVSEPHMVECMTEDDDELVILENQSTCKPKTTNTSQLNKRYCLRPKSQPLSQPKPQPMSTPNNTPPQPKFQPKSQSMCQPKSQPKSQVMSQPKSQPETQFVLHNQPLKSSSQPSRLSQSLRSQPFKKHVVGDKKKEPVKGTNVTRSGRVVTPAPRQGDSDSHDSYESTEDSLYKPPKILGDGYESSGDSDSDSGVVAGKNSGSKKYGNKEKSRPASHKTTEKEIDTDDSSYEDIEDDEISDSGDMQFTLRIIMKSMIENRQKLLHYQGILTPVQQSRLEAMTKMSRNWFSQWSGDDKEVLYEVQGSPTNIVVDLGSRTCTCRFWQLTDMPCMHAIAAIQDKNDKRPEEYCHEWLTMDAYRRTYCFNVNPIKEQDLWEKTGSPALVPPPVKIKPGRPTMNTRKDKDEQPISSKTRMKRKYNPIRCLYCVVVDPADANAEHAPNETPIDPVTQDPTNPPAATLNAPIEMIIDQSEGVPVTQESQPLSVFSQDKVRARPPKLHVKKGKATIPASPQPAATTTIPVSAETIKGTSSATAKKLASFMTFVPTPGFKHPRKKDNDKQVLSIFILLFRMEELEPKLPTDRGDNPALRPPPALCILASKPG</sequence>
<dbReference type="InterPro" id="IPR006564">
    <property type="entry name" value="Znf_PMZ"/>
</dbReference>
<proteinExistence type="predicted"/>
<feature type="region of interest" description="Disordered" evidence="5">
    <location>
        <begin position="462"/>
        <end position="493"/>
    </location>
</feature>
<evidence type="ECO:0000256" key="4">
    <source>
        <dbReference type="PROSITE-ProRule" id="PRU00325"/>
    </source>
</evidence>
<evidence type="ECO:0000313" key="7">
    <source>
        <dbReference type="EMBL" id="RYR28024.1"/>
    </source>
</evidence>
<dbReference type="InterPro" id="IPR058594">
    <property type="entry name" value="PB1-like_dom_pln"/>
</dbReference>
<keyword evidence="3" id="KW-0862">Zinc</keyword>